<dbReference type="InterPro" id="IPR013899">
    <property type="entry name" value="DUF1771"/>
</dbReference>
<proteinExistence type="predicted"/>
<feature type="compositionally biased region" description="Basic and acidic residues" evidence="1">
    <location>
        <begin position="16"/>
        <end position="34"/>
    </location>
</feature>
<feature type="region of interest" description="Disordered" evidence="1">
    <location>
        <begin position="1"/>
        <end position="34"/>
    </location>
</feature>
<name>A0A0C3LE64_9AGAM</name>
<protein>
    <recommendedName>
        <fullName evidence="2">Smr domain-containing protein</fullName>
    </recommendedName>
</protein>
<dbReference type="PROSITE" id="PS50828">
    <property type="entry name" value="SMR"/>
    <property type="match status" value="1"/>
</dbReference>
<feature type="compositionally biased region" description="Basic and acidic residues" evidence="1">
    <location>
        <begin position="1"/>
        <end position="10"/>
    </location>
</feature>
<dbReference type="STRING" id="1051891.A0A0C3LE64"/>
<dbReference type="InterPro" id="IPR053020">
    <property type="entry name" value="Smr_domain_protein"/>
</dbReference>
<accession>A0A0C3LE64</accession>
<dbReference type="InterPro" id="IPR002625">
    <property type="entry name" value="Smr_dom"/>
</dbReference>
<dbReference type="Pfam" id="PF01713">
    <property type="entry name" value="Smr"/>
    <property type="match status" value="1"/>
</dbReference>
<feature type="domain" description="Smr" evidence="2">
    <location>
        <begin position="58"/>
        <end position="134"/>
    </location>
</feature>
<gene>
    <name evidence="3" type="ORF">M407DRAFT_111863</name>
</gene>
<dbReference type="SMART" id="SM01162">
    <property type="entry name" value="DUF1771"/>
    <property type="match status" value="1"/>
</dbReference>
<dbReference type="Pfam" id="PF08590">
    <property type="entry name" value="DUF1771"/>
    <property type="match status" value="1"/>
</dbReference>
<dbReference type="OrthoDB" id="3231855at2759"/>
<keyword evidence="4" id="KW-1185">Reference proteome</keyword>
<dbReference type="SUPFAM" id="SSF160443">
    <property type="entry name" value="SMR domain-like"/>
    <property type="match status" value="1"/>
</dbReference>
<reference evidence="4" key="2">
    <citation type="submission" date="2015-01" db="EMBL/GenBank/DDBJ databases">
        <title>Evolutionary Origins and Diversification of the Mycorrhizal Mutualists.</title>
        <authorList>
            <consortium name="DOE Joint Genome Institute"/>
            <consortium name="Mycorrhizal Genomics Consortium"/>
            <person name="Kohler A."/>
            <person name="Kuo A."/>
            <person name="Nagy L.G."/>
            <person name="Floudas D."/>
            <person name="Copeland A."/>
            <person name="Barry K.W."/>
            <person name="Cichocki N."/>
            <person name="Veneault-Fourrey C."/>
            <person name="LaButti K."/>
            <person name="Lindquist E.A."/>
            <person name="Lipzen A."/>
            <person name="Lundell T."/>
            <person name="Morin E."/>
            <person name="Murat C."/>
            <person name="Riley R."/>
            <person name="Ohm R."/>
            <person name="Sun H."/>
            <person name="Tunlid A."/>
            <person name="Henrissat B."/>
            <person name="Grigoriev I.V."/>
            <person name="Hibbett D.S."/>
            <person name="Martin F."/>
        </authorList>
    </citation>
    <scope>NUCLEOTIDE SEQUENCE [LARGE SCALE GENOMIC DNA]</scope>
    <source>
        <strain evidence="4">MUT 4182</strain>
    </source>
</reference>
<dbReference type="Gene3D" id="3.30.1370.110">
    <property type="match status" value="1"/>
</dbReference>
<organism evidence="3 4">
    <name type="scientific">Tulasnella calospora MUT 4182</name>
    <dbReference type="NCBI Taxonomy" id="1051891"/>
    <lineage>
        <taxon>Eukaryota</taxon>
        <taxon>Fungi</taxon>
        <taxon>Dikarya</taxon>
        <taxon>Basidiomycota</taxon>
        <taxon>Agaricomycotina</taxon>
        <taxon>Agaricomycetes</taxon>
        <taxon>Cantharellales</taxon>
        <taxon>Tulasnellaceae</taxon>
        <taxon>Tulasnella</taxon>
    </lineage>
</organism>
<dbReference type="Proteomes" id="UP000054248">
    <property type="component" value="Unassembled WGS sequence"/>
</dbReference>
<dbReference type="PANTHER" id="PTHR47417">
    <property type="entry name" value="SMR DOMAIN-CONTAINING PROTEIN YPL199C"/>
    <property type="match status" value="1"/>
</dbReference>
<dbReference type="PANTHER" id="PTHR47417:SF1">
    <property type="entry name" value="SMR DOMAIN-CONTAINING PROTEIN YPL199C"/>
    <property type="match status" value="1"/>
</dbReference>
<evidence type="ECO:0000259" key="2">
    <source>
        <dbReference type="PROSITE" id="PS50828"/>
    </source>
</evidence>
<evidence type="ECO:0000313" key="4">
    <source>
        <dbReference type="Proteomes" id="UP000054248"/>
    </source>
</evidence>
<dbReference type="EMBL" id="KN822956">
    <property type="protein sequence ID" value="KIO32228.1"/>
    <property type="molecule type" value="Genomic_DNA"/>
</dbReference>
<dbReference type="HOGENOM" id="CLU_062475_1_1_1"/>
<dbReference type="AlphaFoldDB" id="A0A0C3LE64"/>
<sequence length="156" mass="17211">MARCFRESQEAYRSGDGGRAKELSNEGKRHQGEMDRLNKEASNWIFEQNNLDSGPEEIDLHGLYVKEAIDHTEQSIIAAQNRGDHQIRLIVGKGLHSQGSVAKLKPAIEELMAKHHLACQLDPHNAGVLIVTLNEGGGMGAGEITKRIEDDQCSIM</sequence>
<evidence type="ECO:0000313" key="3">
    <source>
        <dbReference type="EMBL" id="KIO32228.1"/>
    </source>
</evidence>
<dbReference type="SMART" id="SM00463">
    <property type="entry name" value="SMR"/>
    <property type="match status" value="1"/>
</dbReference>
<reference evidence="3 4" key="1">
    <citation type="submission" date="2014-04" db="EMBL/GenBank/DDBJ databases">
        <authorList>
            <consortium name="DOE Joint Genome Institute"/>
            <person name="Kuo A."/>
            <person name="Girlanda M."/>
            <person name="Perotto S."/>
            <person name="Kohler A."/>
            <person name="Nagy L.G."/>
            <person name="Floudas D."/>
            <person name="Copeland A."/>
            <person name="Barry K.W."/>
            <person name="Cichocki N."/>
            <person name="Veneault-Fourrey C."/>
            <person name="LaButti K."/>
            <person name="Lindquist E.A."/>
            <person name="Lipzen A."/>
            <person name="Lundell T."/>
            <person name="Morin E."/>
            <person name="Murat C."/>
            <person name="Sun H."/>
            <person name="Tunlid A."/>
            <person name="Henrissat B."/>
            <person name="Grigoriev I.V."/>
            <person name="Hibbett D.S."/>
            <person name="Martin F."/>
            <person name="Nordberg H.P."/>
            <person name="Cantor M.N."/>
            <person name="Hua S.X."/>
        </authorList>
    </citation>
    <scope>NUCLEOTIDE SEQUENCE [LARGE SCALE GENOMIC DNA]</scope>
    <source>
        <strain evidence="3 4">MUT 4182</strain>
    </source>
</reference>
<evidence type="ECO:0000256" key="1">
    <source>
        <dbReference type="SAM" id="MobiDB-lite"/>
    </source>
</evidence>
<dbReference type="InterPro" id="IPR036063">
    <property type="entry name" value="Smr_dom_sf"/>
</dbReference>